<dbReference type="SUPFAM" id="SSF89095">
    <property type="entry name" value="GatB/YqeY motif"/>
    <property type="match status" value="1"/>
</dbReference>
<organism evidence="1">
    <name type="scientific">bioreactor metagenome</name>
    <dbReference type="NCBI Taxonomy" id="1076179"/>
    <lineage>
        <taxon>unclassified sequences</taxon>
        <taxon>metagenomes</taxon>
        <taxon>ecological metagenomes</taxon>
    </lineage>
</organism>
<dbReference type="Pfam" id="PF09424">
    <property type="entry name" value="YqeY"/>
    <property type="match status" value="1"/>
</dbReference>
<sequence>MGEIKNQLREDLIAAMKQRDDFAKSTIRMALAAIQYAEVAGDEARELSDAEEISVITKERRSRAESAQTYAEAGRPELAEKESAEADFLDRYLPKALSTDELVAIVDAQMTATEAELGAKPTMRQMGAIVKAVNAKVAGRADGKTVAGLVKARINS</sequence>
<gene>
    <name evidence="1" type="primary">yqeY_21</name>
    <name evidence="1" type="ORF">SDC9_98649</name>
</gene>
<dbReference type="PANTHER" id="PTHR28055">
    <property type="entry name" value="ALTERED INHERITANCE OF MITOCHONDRIA PROTEIN 41, MITOCHONDRIAL"/>
    <property type="match status" value="1"/>
</dbReference>
<reference evidence="1" key="1">
    <citation type="submission" date="2019-08" db="EMBL/GenBank/DDBJ databases">
        <authorList>
            <person name="Kucharzyk K."/>
            <person name="Murdoch R.W."/>
            <person name="Higgins S."/>
            <person name="Loffler F."/>
        </authorList>
    </citation>
    <scope>NUCLEOTIDE SEQUENCE</scope>
</reference>
<dbReference type="InterPro" id="IPR042184">
    <property type="entry name" value="YqeY/Aim41_N"/>
</dbReference>
<evidence type="ECO:0000313" key="1">
    <source>
        <dbReference type="EMBL" id="MPM51897.1"/>
    </source>
</evidence>
<accession>A0A645AFV8</accession>
<dbReference type="InterPro" id="IPR019004">
    <property type="entry name" value="YqeY/Aim41"/>
</dbReference>
<dbReference type="EMBL" id="VSSQ01013620">
    <property type="protein sequence ID" value="MPM51897.1"/>
    <property type="molecule type" value="Genomic_DNA"/>
</dbReference>
<evidence type="ECO:0008006" key="2">
    <source>
        <dbReference type="Google" id="ProtNLM"/>
    </source>
</evidence>
<dbReference type="PANTHER" id="PTHR28055:SF1">
    <property type="entry name" value="ALTERED INHERITANCE OF MITOCHONDRIA PROTEIN 41, MITOCHONDRIAL"/>
    <property type="match status" value="1"/>
</dbReference>
<name>A0A645AFV8_9ZZZZ</name>
<dbReference type="Gene3D" id="1.10.1510.10">
    <property type="entry name" value="Uncharacterised protein YqeY/AIM41 PF09424, N-terminal domain"/>
    <property type="match status" value="1"/>
</dbReference>
<protein>
    <recommendedName>
        <fullName evidence="2">GatB/YqeY domain-containing protein</fullName>
    </recommendedName>
</protein>
<comment type="caution">
    <text evidence="1">The sequence shown here is derived from an EMBL/GenBank/DDBJ whole genome shotgun (WGS) entry which is preliminary data.</text>
</comment>
<proteinExistence type="predicted"/>
<dbReference type="GO" id="GO:0016884">
    <property type="term" value="F:carbon-nitrogen ligase activity, with glutamine as amido-N-donor"/>
    <property type="evidence" value="ECO:0007669"/>
    <property type="project" value="InterPro"/>
</dbReference>
<dbReference type="Gene3D" id="1.10.10.410">
    <property type="match status" value="1"/>
</dbReference>
<dbReference type="InterPro" id="IPR023168">
    <property type="entry name" value="GatB_Yqey_C_2"/>
</dbReference>
<dbReference type="InterPro" id="IPR003789">
    <property type="entry name" value="Asn/Gln_tRNA_amidoTrase-B-like"/>
</dbReference>
<dbReference type="AlphaFoldDB" id="A0A645AFV8"/>